<proteinExistence type="predicted"/>
<protein>
    <submittedName>
        <fullName evidence="2">Uncharacterized protein</fullName>
    </submittedName>
</protein>
<sequence>MDARPPCLGLDTGDLILLGVLIVARHQWPQRLQFRHVLQRLRPVAVLTALSCMGMIHFISPADADTDTIADTPAGAVTDAPADNPAATIVAAVTDTPADTPADPLVIDEAQEEGTLDLLEEMGILDLLNGAGYLEAADSVTSAPEHIRPDPAFAKSTGLQKFSNSWSHRISLRWVHSSTTEPLRFKGSAGWSGGRFPLHGDLLLKTNPEKISGANVKGSLAAGPFQAGHLELSWAEGLILSLGERDPGWGGRLALSPMAMRVKKWSWLGEIEPPIVGAGAVTPPGLRRLTIGGLWARKPSRGEKNCEIDGGAQPEAFSTIHGAWILFDLFHSTPNPSSWLGVLLLKTTPRPIPLLSLAGSHAGPRGRVSYEMAGEDRIEAWALSALWKGNRDMPSLKRLEVAFRWDREVDWEWSCDPRRPPTGRVRMMRVAAEWRLRPGATMQLHAANEARWTDAKPLPTHRRDLNLYISFTRGIPFQPTLGLAVRHSLEPRWTQGLGRRLTADLSRLTCNLHLLDNASRSIGLRAGLGQSTSETEPGSAGDGTALDAGPSKGNHFVEFHGSERSPRGSLQWVAGRGSGDTGGTRWIGLFPDPSGWIPIPTTSPSLWLGMGIRRLAGGIHWGAGWRMHLMGGEIRSGGAVSVTWQAQ</sequence>
<evidence type="ECO:0000256" key="1">
    <source>
        <dbReference type="SAM" id="MobiDB-lite"/>
    </source>
</evidence>
<organism evidence="2 3">
    <name type="scientific">Eiseniibacteriota bacterium</name>
    <dbReference type="NCBI Taxonomy" id="2212470"/>
    <lineage>
        <taxon>Bacteria</taxon>
        <taxon>Candidatus Eiseniibacteriota</taxon>
    </lineage>
</organism>
<dbReference type="Proteomes" id="UP000777784">
    <property type="component" value="Unassembled WGS sequence"/>
</dbReference>
<accession>A0A948RVJ1</accession>
<evidence type="ECO:0000313" key="2">
    <source>
        <dbReference type="EMBL" id="MBU2691803.1"/>
    </source>
</evidence>
<evidence type="ECO:0000313" key="3">
    <source>
        <dbReference type="Proteomes" id="UP000777784"/>
    </source>
</evidence>
<reference evidence="2" key="1">
    <citation type="submission" date="2021-05" db="EMBL/GenBank/DDBJ databases">
        <title>Energy efficiency and biological interactions define the core microbiome of deep oligotrophic groundwater.</title>
        <authorList>
            <person name="Mehrshad M."/>
            <person name="Lopez-Fernandez M."/>
            <person name="Bell E."/>
            <person name="Bernier-Latmani R."/>
            <person name="Bertilsson S."/>
            <person name="Dopson M."/>
        </authorList>
    </citation>
    <scope>NUCLEOTIDE SEQUENCE</scope>
    <source>
        <strain evidence="2">Modern_marine.mb.64</strain>
    </source>
</reference>
<name>A0A948RVJ1_UNCEI</name>
<dbReference type="AlphaFoldDB" id="A0A948RVJ1"/>
<gene>
    <name evidence="2" type="ORF">KJ970_12855</name>
</gene>
<comment type="caution">
    <text evidence="2">The sequence shown here is derived from an EMBL/GenBank/DDBJ whole genome shotgun (WGS) entry which is preliminary data.</text>
</comment>
<feature type="region of interest" description="Disordered" evidence="1">
    <location>
        <begin position="528"/>
        <end position="555"/>
    </location>
</feature>
<dbReference type="EMBL" id="JAHJDP010000077">
    <property type="protein sequence ID" value="MBU2691803.1"/>
    <property type="molecule type" value="Genomic_DNA"/>
</dbReference>